<evidence type="ECO:0000313" key="3">
    <source>
        <dbReference type="Proteomes" id="UP000515211"/>
    </source>
</evidence>
<gene>
    <name evidence="4" type="primary">LOC107486378</name>
</gene>
<keyword evidence="3" id="KW-1185">Reference proteome</keyword>
<dbReference type="RefSeq" id="XP_015962398.1">
    <property type="nucleotide sequence ID" value="XM_016106912.3"/>
</dbReference>
<dbReference type="OrthoDB" id="5835829at2759"/>
<keyword evidence="2" id="KW-0808">Transferase</keyword>
<evidence type="ECO:0000256" key="1">
    <source>
        <dbReference type="ARBA" id="ARBA00009995"/>
    </source>
</evidence>
<dbReference type="SUPFAM" id="SSF53756">
    <property type="entry name" value="UDP-Glycosyltransferase/glycogen phosphorylase"/>
    <property type="match status" value="1"/>
</dbReference>
<dbReference type="PANTHER" id="PTHR11926:SF1412">
    <property type="entry name" value="UDP-GLYCOSYLTRANSFERASE 83A1-LIKE"/>
    <property type="match status" value="1"/>
</dbReference>
<dbReference type="AlphaFoldDB" id="A0A6P4D501"/>
<sequence length="449" mass="50834">MGIPHFLAIPYPILGHISPLFQFCQVLATNGYKITFLTSDNNFNRVNRAASEGKFVKSQMRVVSLPDGLGPEDDGSDQPKVILSIKTTMVAMLPKFIEDVNAMDSDNKISCVIVTKNMGWALQVALDLGLKGALFWPASATSLASFDSMQRLIDEGIIEPMLLIISFEISSGLPSKEHEKIKLCSNMPMIDASAMPWYCLDNTFYFHHMKQEIQTLKLAKWWLCNTTIDLEPGPFSISPNLIPIGPLIATNYNKSEEKTCQEWLDQQPPKSVIYISFGSMVSPSKEQFKELALGLDFLNMPFLWVINKNNNNNPLLYPENFKGNKGKIVGWVMQKKKVLSHPSIACFVSHCGWNSTMEGVCCGVPFLCWPFCSDQIINKTYICDVWKVGIEFEKDENGLVSREEIKKKVEMLFEDEGIKERSLKLKEMMIKNKVEGDKNLNEFINWVKE</sequence>
<evidence type="ECO:0000256" key="2">
    <source>
        <dbReference type="ARBA" id="ARBA00022679"/>
    </source>
</evidence>
<dbReference type="Proteomes" id="UP000515211">
    <property type="component" value="Chromosome 4"/>
</dbReference>
<organism evidence="3 4">
    <name type="scientific">Arachis duranensis</name>
    <name type="common">Wild peanut</name>
    <dbReference type="NCBI Taxonomy" id="130453"/>
    <lineage>
        <taxon>Eukaryota</taxon>
        <taxon>Viridiplantae</taxon>
        <taxon>Streptophyta</taxon>
        <taxon>Embryophyta</taxon>
        <taxon>Tracheophyta</taxon>
        <taxon>Spermatophyta</taxon>
        <taxon>Magnoliopsida</taxon>
        <taxon>eudicotyledons</taxon>
        <taxon>Gunneridae</taxon>
        <taxon>Pentapetalae</taxon>
        <taxon>rosids</taxon>
        <taxon>fabids</taxon>
        <taxon>Fabales</taxon>
        <taxon>Fabaceae</taxon>
        <taxon>Papilionoideae</taxon>
        <taxon>50 kb inversion clade</taxon>
        <taxon>dalbergioids sensu lato</taxon>
        <taxon>Dalbergieae</taxon>
        <taxon>Pterocarpus clade</taxon>
        <taxon>Arachis</taxon>
    </lineage>
</organism>
<accession>A0A6P4D501</accession>
<dbReference type="KEGG" id="adu:107486378"/>
<evidence type="ECO:0000313" key="4">
    <source>
        <dbReference type="RefSeq" id="XP_015962398.1"/>
    </source>
</evidence>
<name>A0A6P4D501_ARADU</name>
<protein>
    <submittedName>
        <fullName evidence="4">UDP-glycosyltransferase 83A1-like</fullName>
    </submittedName>
</protein>
<comment type="similarity">
    <text evidence="1">Belongs to the UDP-glycosyltransferase family.</text>
</comment>
<dbReference type="Gene3D" id="3.40.50.2000">
    <property type="entry name" value="Glycogen Phosphorylase B"/>
    <property type="match status" value="2"/>
</dbReference>
<reference evidence="4" key="2">
    <citation type="submission" date="2025-08" db="UniProtKB">
        <authorList>
            <consortium name="RefSeq"/>
        </authorList>
    </citation>
    <scope>IDENTIFICATION</scope>
    <source>
        <tissue evidence="4">Whole plant</tissue>
    </source>
</reference>
<reference evidence="3" key="1">
    <citation type="journal article" date="2016" name="Nat. Genet.">
        <title>The genome sequences of Arachis duranensis and Arachis ipaensis, the diploid ancestors of cultivated peanut.</title>
        <authorList>
            <person name="Bertioli D.J."/>
            <person name="Cannon S.B."/>
            <person name="Froenicke L."/>
            <person name="Huang G."/>
            <person name="Farmer A.D."/>
            <person name="Cannon E.K."/>
            <person name="Liu X."/>
            <person name="Gao D."/>
            <person name="Clevenger J."/>
            <person name="Dash S."/>
            <person name="Ren L."/>
            <person name="Moretzsohn M.C."/>
            <person name="Shirasawa K."/>
            <person name="Huang W."/>
            <person name="Vidigal B."/>
            <person name="Abernathy B."/>
            <person name="Chu Y."/>
            <person name="Niederhuth C.E."/>
            <person name="Umale P."/>
            <person name="Araujo A.C."/>
            <person name="Kozik A."/>
            <person name="Kim K.D."/>
            <person name="Burow M.D."/>
            <person name="Varshney R.K."/>
            <person name="Wang X."/>
            <person name="Zhang X."/>
            <person name="Barkley N."/>
            <person name="Guimaraes P.M."/>
            <person name="Isobe S."/>
            <person name="Guo B."/>
            <person name="Liao B."/>
            <person name="Stalker H.T."/>
            <person name="Schmitz R.J."/>
            <person name="Scheffler B.E."/>
            <person name="Leal-Bertioli S.C."/>
            <person name="Xun X."/>
            <person name="Jackson S.A."/>
            <person name="Michelmore R."/>
            <person name="Ozias-Akins P."/>
        </authorList>
    </citation>
    <scope>NUCLEOTIDE SEQUENCE [LARGE SCALE GENOMIC DNA]</scope>
    <source>
        <strain evidence="3">cv. V14167</strain>
    </source>
</reference>
<dbReference type="GeneID" id="107486378"/>
<dbReference type="Pfam" id="PF00201">
    <property type="entry name" value="UDPGT"/>
    <property type="match status" value="1"/>
</dbReference>
<dbReference type="CDD" id="cd03784">
    <property type="entry name" value="GT1_Gtf-like"/>
    <property type="match status" value="1"/>
</dbReference>
<dbReference type="GO" id="GO:0080044">
    <property type="term" value="F:quercetin 7-O-glucosyltransferase activity"/>
    <property type="evidence" value="ECO:0007669"/>
    <property type="project" value="TreeGrafter"/>
</dbReference>
<dbReference type="PANTHER" id="PTHR11926">
    <property type="entry name" value="GLUCOSYL/GLUCURONOSYL TRANSFERASES"/>
    <property type="match status" value="1"/>
</dbReference>
<proteinExistence type="inferred from homology"/>
<dbReference type="InterPro" id="IPR002213">
    <property type="entry name" value="UDP_glucos_trans"/>
</dbReference>
<dbReference type="FunFam" id="3.40.50.2000:FF:000061">
    <property type="entry name" value="UDP-glycosyltransferase 83A1"/>
    <property type="match status" value="1"/>
</dbReference>
<dbReference type="GO" id="GO:0080043">
    <property type="term" value="F:quercetin 3-O-glucosyltransferase activity"/>
    <property type="evidence" value="ECO:0007669"/>
    <property type="project" value="TreeGrafter"/>
</dbReference>